<feature type="non-terminal residue" evidence="1">
    <location>
        <position position="46"/>
    </location>
</feature>
<name>A0A383CC07_9ZZZZ</name>
<accession>A0A383CC07</accession>
<protein>
    <submittedName>
        <fullName evidence="1">Uncharacterized protein</fullName>
    </submittedName>
</protein>
<dbReference type="AlphaFoldDB" id="A0A383CC07"/>
<reference evidence="1" key="1">
    <citation type="submission" date="2018-05" db="EMBL/GenBank/DDBJ databases">
        <authorList>
            <person name="Lanie J.A."/>
            <person name="Ng W.-L."/>
            <person name="Kazmierczak K.M."/>
            <person name="Andrzejewski T.M."/>
            <person name="Davidsen T.M."/>
            <person name="Wayne K.J."/>
            <person name="Tettelin H."/>
            <person name="Glass J.I."/>
            <person name="Rusch D."/>
            <person name="Podicherti R."/>
            <person name="Tsui H.-C.T."/>
            <person name="Winkler M.E."/>
        </authorList>
    </citation>
    <scope>NUCLEOTIDE SEQUENCE</scope>
</reference>
<sequence length="46" mass="5470">MFKYKTIIEQIGFNIWVIDVKKRKNRSVKSNFPSVIQYRSGDNPSH</sequence>
<gene>
    <name evidence="1" type="ORF">METZ01_LOCUS481982</name>
</gene>
<organism evidence="1">
    <name type="scientific">marine metagenome</name>
    <dbReference type="NCBI Taxonomy" id="408172"/>
    <lineage>
        <taxon>unclassified sequences</taxon>
        <taxon>metagenomes</taxon>
        <taxon>ecological metagenomes</taxon>
    </lineage>
</organism>
<proteinExistence type="predicted"/>
<dbReference type="EMBL" id="UINC01207153">
    <property type="protein sequence ID" value="SVE29128.1"/>
    <property type="molecule type" value="Genomic_DNA"/>
</dbReference>
<evidence type="ECO:0000313" key="1">
    <source>
        <dbReference type="EMBL" id="SVE29128.1"/>
    </source>
</evidence>